<feature type="transmembrane region" description="Helical" evidence="1">
    <location>
        <begin position="84"/>
        <end position="102"/>
    </location>
</feature>
<keyword evidence="1" id="KW-0472">Membrane</keyword>
<reference evidence="2" key="2">
    <citation type="submission" date="2016-06" db="EMBL/GenBank/DDBJ databases">
        <title>The genome of a short-lived fish provides insights into sex chromosome evolution and the genetic control of aging.</title>
        <authorList>
            <person name="Reichwald K."/>
            <person name="Felder M."/>
            <person name="Petzold A."/>
            <person name="Koch P."/>
            <person name="Groth M."/>
            <person name="Platzer M."/>
        </authorList>
    </citation>
    <scope>NUCLEOTIDE SEQUENCE</scope>
    <source>
        <tissue evidence="2">Brain</tissue>
    </source>
</reference>
<dbReference type="EMBL" id="HAED01002986">
    <property type="protein sequence ID" value="SBQ88859.1"/>
    <property type="molecule type" value="Transcribed_RNA"/>
</dbReference>
<keyword evidence="1" id="KW-0812">Transmembrane</keyword>
<evidence type="ECO:0000256" key="1">
    <source>
        <dbReference type="SAM" id="Phobius"/>
    </source>
</evidence>
<feature type="non-terminal residue" evidence="2">
    <location>
        <position position="1"/>
    </location>
</feature>
<dbReference type="AlphaFoldDB" id="A0A1A8HWU0"/>
<proteinExistence type="predicted"/>
<protein>
    <submittedName>
        <fullName evidence="2">Uncharacterized protein</fullName>
    </submittedName>
</protein>
<sequence>CPVVPLHVLGTLLFLPCAFLQRAFCMIVCLIFLSWLWLIAVSSEFLLHLCACCCFLHVQGNSISPLGINKDNLEPCLVCVMEGFFPRIPCIFFIGCLNLSWCL</sequence>
<organism evidence="2">
    <name type="scientific">Nothobranchius kuhntae</name>
    <name type="common">Beira killifish</name>
    <dbReference type="NCBI Taxonomy" id="321403"/>
    <lineage>
        <taxon>Eukaryota</taxon>
        <taxon>Metazoa</taxon>
        <taxon>Chordata</taxon>
        <taxon>Craniata</taxon>
        <taxon>Vertebrata</taxon>
        <taxon>Euteleostomi</taxon>
        <taxon>Actinopterygii</taxon>
        <taxon>Neopterygii</taxon>
        <taxon>Teleostei</taxon>
        <taxon>Neoteleostei</taxon>
        <taxon>Acanthomorphata</taxon>
        <taxon>Ovalentaria</taxon>
        <taxon>Atherinomorphae</taxon>
        <taxon>Cyprinodontiformes</taxon>
        <taxon>Nothobranchiidae</taxon>
        <taxon>Nothobranchius</taxon>
    </lineage>
</organism>
<gene>
    <name evidence="2" type="primary">Nfu_g_1_025001</name>
</gene>
<evidence type="ECO:0000313" key="2">
    <source>
        <dbReference type="EMBL" id="SBQ88859.1"/>
    </source>
</evidence>
<feature type="non-terminal residue" evidence="2">
    <location>
        <position position="103"/>
    </location>
</feature>
<reference evidence="2" key="1">
    <citation type="submission" date="2016-05" db="EMBL/GenBank/DDBJ databases">
        <authorList>
            <person name="Lavstsen T."/>
            <person name="Jespersen J.S."/>
        </authorList>
    </citation>
    <scope>NUCLEOTIDE SEQUENCE</scope>
    <source>
        <tissue evidence="2">Brain</tissue>
    </source>
</reference>
<name>A0A1A8HWU0_NOTKU</name>
<accession>A0A1A8HWU0</accession>
<feature type="transmembrane region" description="Helical" evidence="1">
    <location>
        <begin position="45"/>
        <end position="64"/>
    </location>
</feature>
<feature type="transmembrane region" description="Helical" evidence="1">
    <location>
        <begin position="12"/>
        <end position="38"/>
    </location>
</feature>
<keyword evidence="1" id="KW-1133">Transmembrane helix</keyword>